<proteinExistence type="predicted"/>
<dbReference type="CDD" id="cd04301">
    <property type="entry name" value="NAT_SF"/>
    <property type="match status" value="1"/>
</dbReference>
<dbReference type="RefSeq" id="WP_056961304.1">
    <property type="nucleotide sequence ID" value="NZ_AYZI01000001.1"/>
</dbReference>
<dbReference type="InterPro" id="IPR016181">
    <property type="entry name" value="Acyl_CoA_acyltransferase"/>
</dbReference>
<evidence type="ECO:0000313" key="3">
    <source>
        <dbReference type="Proteomes" id="UP000051586"/>
    </source>
</evidence>
<reference evidence="2 3" key="1">
    <citation type="journal article" date="2015" name="Genome Announc.">
        <title>Expanding the biotechnology potential of lactobacilli through comparative genomics of 213 strains and associated genera.</title>
        <authorList>
            <person name="Sun Z."/>
            <person name="Harris H.M."/>
            <person name="McCann A."/>
            <person name="Guo C."/>
            <person name="Argimon S."/>
            <person name="Zhang W."/>
            <person name="Yang X."/>
            <person name="Jeffery I.B."/>
            <person name="Cooney J.C."/>
            <person name="Kagawa T.F."/>
            <person name="Liu W."/>
            <person name="Song Y."/>
            <person name="Salvetti E."/>
            <person name="Wrobel A."/>
            <person name="Rasinkangas P."/>
            <person name="Parkhill J."/>
            <person name="Rea M.C."/>
            <person name="O'Sullivan O."/>
            <person name="Ritari J."/>
            <person name="Douillard F.P."/>
            <person name="Paul Ross R."/>
            <person name="Yang R."/>
            <person name="Briner A.E."/>
            <person name="Felis G.E."/>
            <person name="de Vos W.M."/>
            <person name="Barrangou R."/>
            <person name="Klaenhammer T.R."/>
            <person name="Caufield P.W."/>
            <person name="Cui Y."/>
            <person name="Zhang H."/>
            <person name="O'Toole P.W."/>
        </authorList>
    </citation>
    <scope>NUCLEOTIDE SEQUENCE [LARGE SCALE GENOMIC DNA]</scope>
    <source>
        <strain evidence="2 3">DSM 22689</strain>
    </source>
</reference>
<dbReference type="Proteomes" id="UP000051586">
    <property type="component" value="Unassembled WGS sequence"/>
</dbReference>
<dbReference type="SUPFAM" id="SSF55729">
    <property type="entry name" value="Acyl-CoA N-acyltransferases (Nat)"/>
    <property type="match status" value="1"/>
</dbReference>
<dbReference type="InterPro" id="IPR000182">
    <property type="entry name" value="GNAT_dom"/>
</dbReference>
<dbReference type="GO" id="GO:0016747">
    <property type="term" value="F:acyltransferase activity, transferring groups other than amino-acyl groups"/>
    <property type="evidence" value="ECO:0007669"/>
    <property type="project" value="InterPro"/>
</dbReference>
<accession>A0A0R2CWR8</accession>
<feature type="domain" description="N-acetyltransferase" evidence="1">
    <location>
        <begin position="5"/>
        <end position="148"/>
    </location>
</feature>
<evidence type="ECO:0000313" key="2">
    <source>
        <dbReference type="EMBL" id="KRM92473.1"/>
    </source>
</evidence>
<dbReference type="AlphaFoldDB" id="A0A0R2CWR8"/>
<protein>
    <recommendedName>
        <fullName evidence="1">N-acetyltransferase domain-containing protein</fullName>
    </recommendedName>
</protein>
<dbReference type="PROSITE" id="PS51186">
    <property type="entry name" value="GNAT"/>
    <property type="match status" value="1"/>
</dbReference>
<name>A0A0R2CWR8_9LACO</name>
<dbReference type="PATRIC" id="fig|1423745.4.peg.90"/>
<comment type="caution">
    <text evidence="2">The sequence shown here is derived from an EMBL/GenBank/DDBJ whole genome shotgun (WGS) entry which is preliminary data.</text>
</comment>
<dbReference type="STRING" id="1423745.GCA_001311215_00553"/>
<dbReference type="Gene3D" id="3.40.630.30">
    <property type="match status" value="1"/>
</dbReference>
<dbReference type="Pfam" id="PF13673">
    <property type="entry name" value="Acetyltransf_10"/>
    <property type="match status" value="1"/>
</dbReference>
<gene>
    <name evidence="2" type="ORF">FC87_GL000085</name>
</gene>
<evidence type="ECO:0000259" key="1">
    <source>
        <dbReference type="PROSITE" id="PS51186"/>
    </source>
</evidence>
<organism evidence="2 3">
    <name type="scientific">Fructilactobacillus florum DSM 22689 = JCM 16035</name>
    <dbReference type="NCBI Taxonomy" id="1423745"/>
    <lineage>
        <taxon>Bacteria</taxon>
        <taxon>Bacillati</taxon>
        <taxon>Bacillota</taxon>
        <taxon>Bacilli</taxon>
        <taxon>Lactobacillales</taxon>
        <taxon>Lactobacillaceae</taxon>
        <taxon>Fructilactobacillus</taxon>
    </lineage>
</organism>
<sequence length="153" mass="17348">METNLIVKPFAELTNSALLALLFARNQVFIVEQGIQENEIDSHDLVAYHVMRFDEKDQIVAYARVYQQPQGVTFGRVLTMKGFRKHGLGRQIVKDAITTALQKFPQQPLTISAQAYLKKFYQSLGFVPVSSEYLEVGIKHLKMQYAPTNIGEA</sequence>
<dbReference type="EMBL" id="AYZI01000001">
    <property type="protein sequence ID" value="KRM92473.1"/>
    <property type="molecule type" value="Genomic_DNA"/>
</dbReference>